<dbReference type="RefSeq" id="WP_111062919.1">
    <property type="nucleotide sequence ID" value="NZ_JBHUCU010000016.1"/>
</dbReference>
<name>A0A2W1N0V3_9FLAO</name>
<dbReference type="PANTHER" id="PTHR30383">
    <property type="entry name" value="THIOESTERASE 1/PROTEASE 1/LYSOPHOSPHOLIPASE L1"/>
    <property type="match status" value="1"/>
</dbReference>
<dbReference type="InterPro" id="IPR036514">
    <property type="entry name" value="SGNH_hydro_sf"/>
</dbReference>
<dbReference type="AlphaFoldDB" id="A0A2W1N0V3"/>
<accession>A0A2W1N0V3</accession>
<dbReference type="PANTHER" id="PTHR30383:SF5">
    <property type="entry name" value="SGNH HYDROLASE-TYPE ESTERASE DOMAIN-CONTAINING PROTEIN"/>
    <property type="match status" value="1"/>
</dbReference>
<evidence type="ECO:0000259" key="2">
    <source>
        <dbReference type="Pfam" id="PF13472"/>
    </source>
</evidence>
<sequence length="254" mass="28500">MINKIKYSSLKFIIYFLVGASLHACNTVVNKEVVSQDTYLKDICVDLVEVWPNNKTINLVFHGHSVPTGFFETPQVNTLKAYPFKVLVGLKKKFPNAVINIITTSKGGENSEEGAKRFSNEVLNHHPDVLFIDYALNDMGIGLEKANAAWQEMVSKALRENIKVILLTPTPDQNINILEPDNELEKHQKQIIRIAKENGVGLIDSYNVFKKKVVNGDSLAAYMSYINHPNENGHELVADEILKYFNCNQAGLTP</sequence>
<keyword evidence="3" id="KW-0378">Hydrolase</keyword>
<proteinExistence type="predicted"/>
<feature type="signal peptide" evidence="1">
    <location>
        <begin position="1"/>
        <end position="24"/>
    </location>
</feature>
<dbReference type="InterPro" id="IPR051532">
    <property type="entry name" value="Ester_Hydrolysis_Enzymes"/>
</dbReference>
<dbReference type="InterPro" id="IPR013830">
    <property type="entry name" value="SGNH_hydro"/>
</dbReference>
<dbReference type="OrthoDB" id="9774205at2"/>
<comment type="caution">
    <text evidence="3">The sequence shown here is derived from an EMBL/GenBank/DDBJ whole genome shotgun (WGS) entry which is preliminary data.</text>
</comment>
<gene>
    <name evidence="3" type="ORF">DNU06_08980</name>
</gene>
<dbReference type="Proteomes" id="UP000249248">
    <property type="component" value="Unassembled WGS sequence"/>
</dbReference>
<keyword evidence="1" id="KW-0732">Signal</keyword>
<evidence type="ECO:0000256" key="1">
    <source>
        <dbReference type="SAM" id="SignalP"/>
    </source>
</evidence>
<protein>
    <submittedName>
        <fullName evidence="3">SGNH/GDSL hydrolase family protein</fullName>
    </submittedName>
</protein>
<dbReference type="SUPFAM" id="SSF52266">
    <property type="entry name" value="SGNH hydrolase"/>
    <property type="match status" value="1"/>
</dbReference>
<keyword evidence="4" id="KW-1185">Reference proteome</keyword>
<dbReference type="GO" id="GO:0004622">
    <property type="term" value="F:phosphatidylcholine lysophospholipase activity"/>
    <property type="evidence" value="ECO:0007669"/>
    <property type="project" value="TreeGrafter"/>
</dbReference>
<feature type="domain" description="SGNH hydrolase-type esterase" evidence="2">
    <location>
        <begin position="78"/>
        <end position="236"/>
    </location>
</feature>
<dbReference type="EMBL" id="QKSB01000004">
    <property type="protein sequence ID" value="PZE17394.1"/>
    <property type="molecule type" value="Genomic_DNA"/>
</dbReference>
<evidence type="ECO:0000313" key="4">
    <source>
        <dbReference type="Proteomes" id="UP000249248"/>
    </source>
</evidence>
<dbReference type="Pfam" id="PF13472">
    <property type="entry name" value="Lipase_GDSL_2"/>
    <property type="match status" value="1"/>
</dbReference>
<feature type="chain" id="PRO_5016056539" evidence="1">
    <location>
        <begin position="25"/>
        <end position="254"/>
    </location>
</feature>
<organism evidence="3 4">
    <name type="scientific">Putridiphycobacter roseus</name>
    <dbReference type="NCBI Taxonomy" id="2219161"/>
    <lineage>
        <taxon>Bacteria</taxon>
        <taxon>Pseudomonadati</taxon>
        <taxon>Bacteroidota</taxon>
        <taxon>Flavobacteriia</taxon>
        <taxon>Flavobacteriales</taxon>
        <taxon>Crocinitomicaceae</taxon>
        <taxon>Putridiphycobacter</taxon>
    </lineage>
</organism>
<evidence type="ECO:0000313" key="3">
    <source>
        <dbReference type="EMBL" id="PZE17394.1"/>
    </source>
</evidence>
<reference evidence="3 4" key="1">
    <citation type="submission" date="2018-06" db="EMBL/GenBank/DDBJ databases">
        <title>The draft genome sequence of Crocinitomix sp. SM1701.</title>
        <authorList>
            <person name="Zhang X."/>
        </authorList>
    </citation>
    <scope>NUCLEOTIDE SEQUENCE [LARGE SCALE GENOMIC DNA]</scope>
    <source>
        <strain evidence="3 4">SM1701</strain>
    </source>
</reference>
<dbReference type="Gene3D" id="3.40.50.1110">
    <property type="entry name" value="SGNH hydrolase"/>
    <property type="match status" value="1"/>
</dbReference>